<evidence type="ECO:0000313" key="1">
    <source>
        <dbReference type="EMBL" id="KAF1814113.1"/>
    </source>
</evidence>
<reference evidence="3" key="3">
    <citation type="submission" date="2025-04" db="UniProtKB">
        <authorList>
            <consortium name="RefSeq"/>
        </authorList>
    </citation>
    <scope>IDENTIFICATION</scope>
    <source>
        <strain evidence="3">CBS 781.70</strain>
    </source>
</reference>
<dbReference type="RefSeq" id="XP_033535744.1">
    <property type="nucleotide sequence ID" value="XM_033674795.1"/>
</dbReference>
<dbReference type="EMBL" id="ML975153">
    <property type="protein sequence ID" value="KAF1814113.1"/>
    <property type="molecule type" value="Genomic_DNA"/>
</dbReference>
<dbReference type="GeneID" id="54415365"/>
<evidence type="ECO:0000313" key="3">
    <source>
        <dbReference type="RefSeq" id="XP_033535744.1"/>
    </source>
</evidence>
<proteinExistence type="predicted"/>
<name>A0A6G1G7V0_9PEZI</name>
<evidence type="ECO:0000313" key="2">
    <source>
        <dbReference type="Proteomes" id="UP000504638"/>
    </source>
</evidence>
<dbReference type="Proteomes" id="UP000504638">
    <property type="component" value="Unplaced"/>
</dbReference>
<sequence>MSEDAWQYKAYTETMIAGMAKLRKEVDRTNAAKEVVKRKHHTMVEFYTDMQPEPALIEKVEKQRRLRQEAIERDREKRKTLLEKHDQFHQYLHDFIDDRSKILADGCPMVYDGEVR</sequence>
<gene>
    <name evidence="1 3" type="ORF">P152DRAFT_261525</name>
</gene>
<accession>A0A6G1G7V0</accession>
<protein>
    <submittedName>
        <fullName evidence="1 3">Uncharacterized protein</fullName>
    </submittedName>
</protein>
<organism evidence="1">
    <name type="scientific">Eremomyces bilateralis CBS 781.70</name>
    <dbReference type="NCBI Taxonomy" id="1392243"/>
    <lineage>
        <taxon>Eukaryota</taxon>
        <taxon>Fungi</taxon>
        <taxon>Dikarya</taxon>
        <taxon>Ascomycota</taxon>
        <taxon>Pezizomycotina</taxon>
        <taxon>Dothideomycetes</taxon>
        <taxon>Dothideomycetes incertae sedis</taxon>
        <taxon>Eremomycetales</taxon>
        <taxon>Eremomycetaceae</taxon>
        <taxon>Eremomyces</taxon>
    </lineage>
</organism>
<keyword evidence="2" id="KW-1185">Reference proteome</keyword>
<reference evidence="3" key="2">
    <citation type="submission" date="2020-04" db="EMBL/GenBank/DDBJ databases">
        <authorList>
            <consortium name="NCBI Genome Project"/>
        </authorList>
    </citation>
    <scope>NUCLEOTIDE SEQUENCE</scope>
    <source>
        <strain evidence="3">CBS 781.70</strain>
    </source>
</reference>
<dbReference type="AlphaFoldDB" id="A0A6G1G7V0"/>
<reference evidence="1 3" key="1">
    <citation type="submission" date="2020-01" db="EMBL/GenBank/DDBJ databases">
        <authorList>
            <consortium name="DOE Joint Genome Institute"/>
            <person name="Haridas S."/>
            <person name="Albert R."/>
            <person name="Binder M."/>
            <person name="Bloem J."/>
            <person name="Labutti K."/>
            <person name="Salamov A."/>
            <person name="Andreopoulos B."/>
            <person name="Baker S.E."/>
            <person name="Barry K."/>
            <person name="Bills G."/>
            <person name="Bluhm B.H."/>
            <person name="Cannon C."/>
            <person name="Castanera R."/>
            <person name="Culley D.E."/>
            <person name="Daum C."/>
            <person name="Ezra D."/>
            <person name="Gonzalez J.B."/>
            <person name="Henrissat B."/>
            <person name="Kuo A."/>
            <person name="Liang C."/>
            <person name="Lipzen A."/>
            <person name="Lutzoni F."/>
            <person name="Magnuson J."/>
            <person name="Mondo S."/>
            <person name="Nolan M."/>
            <person name="Ohm R."/>
            <person name="Pangilinan J."/>
            <person name="Park H.-J."/>
            <person name="Ramirez L."/>
            <person name="Alfaro M."/>
            <person name="Sun H."/>
            <person name="Tritt A."/>
            <person name="Yoshinaga Y."/>
            <person name="Zwiers L.-H."/>
            <person name="Turgeon B.G."/>
            <person name="Goodwin S.B."/>
            <person name="Spatafora J.W."/>
            <person name="Crous P.W."/>
            <person name="Grigoriev I.V."/>
        </authorList>
    </citation>
    <scope>NUCLEOTIDE SEQUENCE</scope>
    <source>
        <strain evidence="1 3">CBS 781.70</strain>
    </source>
</reference>